<dbReference type="Proteomes" id="UP000236165">
    <property type="component" value="Unassembled WGS sequence"/>
</dbReference>
<protein>
    <submittedName>
        <fullName evidence="1">Uncharacterized protein</fullName>
    </submittedName>
</protein>
<dbReference type="InterPro" id="IPR025017">
    <property type="entry name" value="DUF3954"/>
</dbReference>
<organism evidence="1 5">
    <name type="scientific">Bacillus mycoides</name>
    <dbReference type="NCBI Taxonomy" id="1405"/>
    <lineage>
        <taxon>Bacteria</taxon>
        <taxon>Bacillati</taxon>
        <taxon>Bacillota</taxon>
        <taxon>Bacilli</taxon>
        <taxon>Bacillales</taxon>
        <taxon>Bacillaceae</taxon>
        <taxon>Bacillus</taxon>
        <taxon>Bacillus cereus group</taxon>
    </lineage>
</organism>
<reference evidence="3 8" key="3">
    <citation type="submission" date="2016-10" db="EMBL/GenBank/DDBJ databases">
        <title>Genome Sequence of Bacillus weihenstephanensis GM6LP.</title>
        <authorList>
            <person name="Poehlein A."/>
            <person name="Wemheuer F."/>
            <person name="Hollensteiner J."/>
            <person name="Wemheuer B."/>
        </authorList>
    </citation>
    <scope>NUCLEOTIDE SEQUENCE [LARGE SCALE GENOMIC DNA]</scope>
    <source>
        <strain evidence="3 8">GM6LP</strain>
    </source>
</reference>
<reference evidence="4 7" key="2">
    <citation type="submission" date="2016-08" db="EMBL/GenBank/DDBJ databases">
        <authorList>
            <person name="Seilhamer J.J."/>
        </authorList>
    </citation>
    <scope>NUCLEOTIDE SEQUENCE [LARGE SCALE GENOMIC DNA]</scope>
    <source>
        <strain evidence="4 7">SDA_GO95</strain>
    </source>
</reference>
<evidence type="ECO:0000313" key="3">
    <source>
        <dbReference type="EMBL" id="PJN71793.1"/>
    </source>
</evidence>
<evidence type="ECO:0000313" key="7">
    <source>
        <dbReference type="Proteomes" id="UP000195696"/>
    </source>
</evidence>
<dbReference type="EMBL" id="MKZQ01000020">
    <property type="protein sequence ID" value="PJN71793.1"/>
    <property type="molecule type" value="Genomic_DNA"/>
</dbReference>
<reference evidence="1 5" key="1">
    <citation type="submission" date="2016-05" db="EMBL/GenBank/DDBJ databases">
        <title>Bacillus thuringiensis and Bacillus weihenstephanensis as novel biocontrol agents of wilt causing Verticillium species.</title>
        <authorList>
            <person name="Hollensteiner J."/>
            <person name="Wemheuer F."/>
            <person name="Harting R."/>
            <person name="Kolarzyk A."/>
            <person name="Diaz-Valerio S."/>
            <person name="Poehlein A."/>
            <person name="Brzuszkiewicz E."/>
            <person name="Nesemann K."/>
            <person name="Braus-Stromeyer S."/>
            <person name="Braus G."/>
            <person name="Daniel R."/>
            <person name="Liesegang H."/>
        </authorList>
    </citation>
    <scope>NUCLEOTIDE SEQUENCE [LARGE SCALE GENOMIC DNA]</scope>
    <source>
        <strain evidence="1 5">GOE11</strain>
    </source>
</reference>
<name>A0A1E8BJ42_BACMY</name>
<evidence type="ECO:0000313" key="2">
    <source>
        <dbReference type="EMBL" id="OOR08481.1"/>
    </source>
</evidence>
<dbReference type="EMBL" id="MUAI01000001">
    <property type="protein sequence ID" value="OOR08481.1"/>
    <property type="molecule type" value="Genomic_DNA"/>
</dbReference>
<gene>
    <name evidence="3" type="ORF">BACWE_21430</name>
    <name evidence="2" type="ORF">BW900_00670</name>
    <name evidence="4" type="ORF">BWGO95_03878</name>
    <name evidence="1" type="ORF">BWGOE11_39240</name>
</gene>
<dbReference type="RefSeq" id="WP_002192662.1">
    <property type="nucleotide sequence ID" value="NZ_CP036026.1"/>
</dbReference>
<dbReference type="AlphaFoldDB" id="A0A1E8BJ42"/>
<dbReference type="Pfam" id="PF13128">
    <property type="entry name" value="DUF3954"/>
    <property type="match status" value="1"/>
</dbReference>
<evidence type="ECO:0000313" key="8">
    <source>
        <dbReference type="Proteomes" id="UP000236165"/>
    </source>
</evidence>
<dbReference type="EMBL" id="FMAK01000048">
    <property type="protein sequence ID" value="SCB69713.1"/>
    <property type="molecule type" value="Genomic_DNA"/>
</dbReference>
<dbReference type="Proteomes" id="UP000190696">
    <property type="component" value="Unassembled WGS sequence"/>
</dbReference>
<evidence type="ECO:0000313" key="6">
    <source>
        <dbReference type="Proteomes" id="UP000190696"/>
    </source>
</evidence>
<dbReference type="EMBL" id="LXLX01000048">
    <property type="protein sequence ID" value="OFD89260.1"/>
    <property type="molecule type" value="Genomic_DNA"/>
</dbReference>
<evidence type="ECO:0000313" key="5">
    <source>
        <dbReference type="Proteomes" id="UP000175835"/>
    </source>
</evidence>
<dbReference type="PATRIC" id="fig|86662.23.peg.3912"/>
<proteinExistence type="predicted"/>
<reference evidence="2 6" key="4">
    <citation type="submission" date="2017-01" db="EMBL/GenBank/DDBJ databases">
        <title>Bacillus cereus isolates.</title>
        <authorList>
            <person name="Beno S.M."/>
        </authorList>
    </citation>
    <scope>NUCLEOTIDE SEQUENCE [LARGE SCALE GENOMIC DNA]</scope>
    <source>
        <strain evidence="2 6">FSL W7-1108</strain>
    </source>
</reference>
<accession>A0A1E8BJ42</accession>
<dbReference type="Proteomes" id="UP000175835">
    <property type="component" value="Unassembled WGS sequence"/>
</dbReference>
<evidence type="ECO:0000313" key="4">
    <source>
        <dbReference type="EMBL" id="SCB69713.1"/>
    </source>
</evidence>
<sequence>MAIIKEDIAEMRAEISLAENMVYIVKDGQVRQIEPPISGHGEQSLIYKNKKVIRIEKRESELI</sequence>
<evidence type="ECO:0000313" key="1">
    <source>
        <dbReference type="EMBL" id="OFD89260.1"/>
    </source>
</evidence>
<dbReference type="Proteomes" id="UP000195696">
    <property type="component" value="Unassembled WGS sequence"/>
</dbReference>